<evidence type="ECO:0000259" key="11">
    <source>
        <dbReference type="Pfam" id="PF00725"/>
    </source>
</evidence>
<dbReference type="PANTHER" id="PTHR43612">
    <property type="entry name" value="TRIFUNCTIONAL ENZYME SUBUNIT ALPHA"/>
    <property type="match status" value="1"/>
</dbReference>
<sequence length="648" mass="70669">MNQELTLANFVLRRDEQGLAWLDIDCALSAVNRLSADVLQELGLVIDHLATQTPKGLIIQSVKPSGFIAGADIDEFSSLDHTEKGQALVTRGWQLFQRLANLPYPTLALIRGHCLGGGLELALACRYRLVVDVPDTRLALPEVMLGIFPGWGGMARLPRLIGPIAALDLMLSGRSIDAHRAVKLGVADAKVPVRLMHKAAIEHVLSGRPARRATGFKALLNQAWLRPLVAKQTLKAINQRDPHQHYQAPRAIVEVWEKHGGNALKAPELIEQLTRSEVAQNLLRVFHLQERLKSIGKRNSHPDVRHVHIIGAGVMGGDIAALCALRGITVTLQDQNRQSIAQSQGRAAALFTRRLKDPIAVRAALDRLIPDPEGKGVPRADVVLEAIVENAEAKRALYAQLEPQLKEHAILATNTSSLPLEELSLALQRPERLIGIHFFNPVARMPLVEVVETLESPLPLKQAAWAFVHQLGKLPLPVQSSPGFLVNAVLAPYMHEAMKCVDEGISPATIDLAAEQFGMPMGPLELIDTVGLDIALAVGQQLVPNSLTPQCLQQHVDKQHLGRKSGQGFYVWKQGKAQKPKAHSVPHGLSERLITPLIHRTLAQVRIGVVADDDLADAGIIFGTGFAPFRGGPLHYKTQLKASNPPKH</sequence>
<evidence type="ECO:0000256" key="10">
    <source>
        <dbReference type="ARBA" id="ARBA00049556"/>
    </source>
</evidence>
<keyword evidence="14" id="KW-1185">Reference proteome</keyword>
<name>A0ABT8EET7_9BURK</name>
<evidence type="ECO:0000256" key="3">
    <source>
        <dbReference type="ARBA" id="ARBA00022832"/>
    </source>
</evidence>
<evidence type="ECO:0000256" key="9">
    <source>
        <dbReference type="ARBA" id="ARBA00023268"/>
    </source>
</evidence>
<comment type="similarity">
    <text evidence="2">In the central section; belongs to the 3-hydroxyacyl-CoA dehydrogenase family.</text>
</comment>
<dbReference type="PANTHER" id="PTHR43612:SF3">
    <property type="entry name" value="TRIFUNCTIONAL ENZYME SUBUNIT ALPHA, MITOCHONDRIAL"/>
    <property type="match status" value="1"/>
</dbReference>
<keyword evidence="4" id="KW-0442">Lipid degradation</keyword>
<comment type="caution">
    <text evidence="13">The sequence shown here is derived from an EMBL/GenBank/DDBJ whole genome shotgun (WGS) entry which is preliminary data.</text>
</comment>
<organism evidence="13 14">
    <name type="scientific">Alcaligenes endophyticus</name>
    <dbReference type="NCBI Taxonomy" id="1929088"/>
    <lineage>
        <taxon>Bacteria</taxon>
        <taxon>Pseudomonadati</taxon>
        <taxon>Pseudomonadota</taxon>
        <taxon>Betaproteobacteria</taxon>
        <taxon>Burkholderiales</taxon>
        <taxon>Alcaligenaceae</taxon>
        <taxon>Alcaligenes</taxon>
    </lineage>
</organism>
<evidence type="ECO:0000256" key="6">
    <source>
        <dbReference type="ARBA" id="ARBA00023027"/>
    </source>
</evidence>
<feature type="domain" description="3-hydroxyacyl-CoA dehydrogenase C-terminal" evidence="11">
    <location>
        <begin position="483"/>
        <end position="572"/>
    </location>
</feature>
<evidence type="ECO:0000256" key="7">
    <source>
        <dbReference type="ARBA" id="ARBA00023098"/>
    </source>
</evidence>
<dbReference type="InterPro" id="IPR050136">
    <property type="entry name" value="FA_oxidation_alpha_subunit"/>
</dbReference>
<keyword evidence="6" id="KW-0520">NAD</keyword>
<dbReference type="InterPro" id="IPR036291">
    <property type="entry name" value="NAD(P)-bd_dom_sf"/>
</dbReference>
<evidence type="ECO:0000256" key="1">
    <source>
        <dbReference type="ARBA" id="ARBA00005005"/>
    </source>
</evidence>
<keyword evidence="3" id="KW-0276">Fatty acid metabolism</keyword>
<evidence type="ECO:0000256" key="4">
    <source>
        <dbReference type="ARBA" id="ARBA00022963"/>
    </source>
</evidence>
<dbReference type="Pfam" id="PF00378">
    <property type="entry name" value="ECH_1"/>
    <property type="match status" value="1"/>
</dbReference>
<dbReference type="Gene3D" id="1.10.1040.50">
    <property type="match status" value="1"/>
</dbReference>
<gene>
    <name evidence="13" type="ORF">LMS43_00700</name>
</gene>
<evidence type="ECO:0000256" key="2">
    <source>
        <dbReference type="ARBA" id="ARBA00007005"/>
    </source>
</evidence>
<evidence type="ECO:0000256" key="8">
    <source>
        <dbReference type="ARBA" id="ARBA00023239"/>
    </source>
</evidence>
<evidence type="ECO:0000313" key="14">
    <source>
        <dbReference type="Proteomes" id="UP001168613"/>
    </source>
</evidence>
<dbReference type="SUPFAM" id="SSF51735">
    <property type="entry name" value="NAD(P)-binding Rossmann-fold domains"/>
    <property type="match status" value="1"/>
</dbReference>
<dbReference type="InterPro" id="IPR006108">
    <property type="entry name" value="3HC_DH_C"/>
</dbReference>
<accession>A0ABT8EET7</accession>
<comment type="catalytic activity">
    <reaction evidence="10">
        <text>a (3S)-3-hydroxyacyl-CoA + NAD(+) = a 3-oxoacyl-CoA + NADH + H(+)</text>
        <dbReference type="Rhea" id="RHEA:22432"/>
        <dbReference type="ChEBI" id="CHEBI:15378"/>
        <dbReference type="ChEBI" id="CHEBI:57318"/>
        <dbReference type="ChEBI" id="CHEBI:57540"/>
        <dbReference type="ChEBI" id="CHEBI:57945"/>
        <dbReference type="ChEBI" id="CHEBI:90726"/>
        <dbReference type="EC" id="1.1.1.35"/>
    </reaction>
</comment>
<dbReference type="Gene3D" id="3.90.226.10">
    <property type="entry name" value="2-enoyl-CoA Hydratase, Chain A, domain 1"/>
    <property type="match status" value="1"/>
</dbReference>
<protein>
    <submittedName>
        <fullName evidence="13">3-hydroxyacyl-CoA dehydrogenase NAD-binding domain-containing protein</fullName>
    </submittedName>
</protein>
<dbReference type="Pfam" id="PF02737">
    <property type="entry name" value="3HCDH_N"/>
    <property type="match status" value="1"/>
</dbReference>
<reference evidence="13" key="1">
    <citation type="submission" date="2021-11" db="EMBL/GenBank/DDBJ databases">
        <title>Draft genome sequence of Alcaligenes endophyticus type strain CCUG 75668T.</title>
        <authorList>
            <person name="Salva-Serra F."/>
            <person name="Duran R.E."/>
            <person name="Seeger M."/>
            <person name="Moore E.R.B."/>
            <person name="Jaen-Luchoro D."/>
        </authorList>
    </citation>
    <scope>NUCLEOTIDE SEQUENCE</scope>
    <source>
        <strain evidence="13">CCUG 75668</strain>
    </source>
</reference>
<dbReference type="EMBL" id="JAJHNU010000001">
    <property type="protein sequence ID" value="MDN4119799.1"/>
    <property type="molecule type" value="Genomic_DNA"/>
</dbReference>
<dbReference type="InterPro" id="IPR008927">
    <property type="entry name" value="6-PGluconate_DH-like_C_sf"/>
</dbReference>
<dbReference type="InterPro" id="IPR001753">
    <property type="entry name" value="Enoyl-CoA_hydra/iso"/>
</dbReference>
<dbReference type="SUPFAM" id="SSF52096">
    <property type="entry name" value="ClpP/crotonase"/>
    <property type="match status" value="1"/>
</dbReference>
<proteinExistence type="inferred from homology"/>
<keyword evidence="9" id="KW-0511">Multifunctional enzyme</keyword>
<dbReference type="Proteomes" id="UP001168613">
    <property type="component" value="Unassembled WGS sequence"/>
</dbReference>
<evidence type="ECO:0000313" key="13">
    <source>
        <dbReference type="EMBL" id="MDN4119799.1"/>
    </source>
</evidence>
<keyword evidence="5" id="KW-0560">Oxidoreductase</keyword>
<dbReference type="RefSeq" id="WP_266124705.1">
    <property type="nucleotide sequence ID" value="NZ_JAJHNU010000001.1"/>
</dbReference>
<evidence type="ECO:0000256" key="5">
    <source>
        <dbReference type="ARBA" id="ARBA00023002"/>
    </source>
</evidence>
<dbReference type="CDD" id="cd06558">
    <property type="entry name" value="crotonase-like"/>
    <property type="match status" value="1"/>
</dbReference>
<dbReference type="Gene3D" id="3.40.50.720">
    <property type="entry name" value="NAD(P)-binding Rossmann-like Domain"/>
    <property type="match status" value="1"/>
</dbReference>
<dbReference type="Pfam" id="PF00725">
    <property type="entry name" value="3HCDH"/>
    <property type="match status" value="1"/>
</dbReference>
<dbReference type="InterPro" id="IPR029045">
    <property type="entry name" value="ClpP/crotonase-like_dom_sf"/>
</dbReference>
<evidence type="ECO:0000259" key="12">
    <source>
        <dbReference type="Pfam" id="PF02737"/>
    </source>
</evidence>
<comment type="pathway">
    <text evidence="1">Lipid metabolism; fatty acid beta-oxidation.</text>
</comment>
<feature type="domain" description="3-hydroxyacyl-CoA dehydrogenase NAD binding" evidence="12">
    <location>
        <begin position="306"/>
        <end position="479"/>
    </location>
</feature>
<keyword evidence="8" id="KW-0456">Lyase</keyword>
<dbReference type="InterPro" id="IPR006176">
    <property type="entry name" value="3-OHacyl-CoA_DH_NAD-bd"/>
</dbReference>
<dbReference type="SUPFAM" id="SSF48179">
    <property type="entry name" value="6-phosphogluconate dehydrogenase C-terminal domain-like"/>
    <property type="match status" value="2"/>
</dbReference>
<keyword evidence="7" id="KW-0443">Lipid metabolism</keyword>